<proteinExistence type="predicted"/>
<dbReference type="CTD" id="9950374"/>
<dbReference type="EMBL" id="JH712209">
    <property type="protein sequence ID" value="EFO15604.1"/>
    <property type="molecule type" value="Genomic_DNA"/>
</dbReference>
<dbReference type="KEGG" id="loa:LOAG_12906"/>
<dbReference type="InParanoid" id="A0A1S0TKE1"/>
<accession>A0A1S0TKE1</accession>
<name>A0A1S0TKE1_LOALO</name>
<sequence length="49" mass="5698">ETVEGYDPLELTIIYSNFNEASERILVNCNCFLQFIAILDDSIWALTYH</sequence>
<protein>
    <submittedName>
        <fullName evidence="1">Uncharacterized protein</fullName>
    </submittedName>
</protein>
<feature type="non-terminal residue" evidence="1">
    <location>
        <position position="1"/>
    </location>
</feature>
<organism evidence="1">
    <name type="scientific">Loa loa</name>
    <name type="common">Eye worm</name>
    <name type="synonym">Filaria loa</name>
    <dbReference type="NCBI Taxonomy" id="7209"/>
    <lineage>
        <taxon>Eukaryota</taxon>
        <taxon>Metazoa</taxon>
        <taxon>Ecdysozoa</taxon>
        <taxon>Nematoda</taxon>
        <taxon>Chromadorea</taxon>
        <taxon>Rhabditida</taxon>
        <taxon>Spirurina</taxon>
        <taxon>Spiruromorpha</taxon>
        <taxon>Filarioidea</taxon>
        <taxon>Onchocercidae</taxon>
        <taxon>Loa</taxon>
    </lineage>
</organism>
<dbReference type="GeneID" id="9950374"/>
<evidence type="ECO:0000313" key="1">
    <source>
        <dbReference type="EMBL" id="EFO15604.1"/>
    </source>
</evidence>
<dbReference type="AlphaFoldDB" id="A0A1S0TKE1"/>
<reference evidence="1" key="1">
    <citation type="submission" date="2012-04" db="EMBL/GenBank/DDBJ databases">
        <title>The Genome Sequence of Loa loa.</title>
        <authorList>
            <consortium name="The Broad Institute Genome Sequencing Platform"/>
            <consortium name="Broad Institute Genome Sequencing Center for Infectious Disease"/>
            <person name="Nutman T.B."/>
            <person name="Fink D.L."/>
            <person name="Russ C."/>
            <person name="Young S."/>
            <person name="Zeng Q."/>
            <person name="Gargeya S."/>
            <person name="Alvarado L."/>
            <person name="Berlin A."/>
            <person name="Chapman S.B."/>
            <person name="Chen Z."/>
            <person name="Freedman E."/>
            <person name="Gellesch M."/>
            <person name="Goldberg J."/>
            <person name="Griggs A."/>
            <person name="Gujja S."/>
            <person name="Heilman E.R."/>
            <person name="Heiman D."/>
            <person name="Howarth C."/>
            <person name="Mehta T."/>
            <person name="Neiman D."/>
            <person name="Pearson M."/>
            <person name="Roberts A."/>
            <person name="Saif S."/>
            <person name="Shea T."/>
            <person name="Shenoy N."/>
            <person name="Sisk P."/>
            <person name="Stolte C."/>
            <person name="Sykes S."/>
            <person name="White J."/>
            <person name="Yandava C."/>
            <person name="Haas B."/>
            <person name="Henn M.R."/>
            <person name="Nusbaum C."/>
            <person name="Birren B."/>
        </authorList>
    </citation>
    <scope>NUCLEOTIDE SEQUENCE [LARGE SCALE GENOMIC DNA]</scope>
</reference>
<gene>
    <name evidence="1" type="ORF">LOAG_12906</name>
</gene>
<dbReference type="RefSeq" id="XP_003148465.1">
    <property type="nucleotide sequence ID" value="XM_003148417.1"/>
</dbReference>